<keyword evidence="3" id="KW-0547">Nucleotide-binding</keyword>
<comment type="caution">
    <text evidence="8">The sequence shown here is derived from an EMBL/GenBank/DDBJ whole genome shotgun (WGS) entry which is preliminary data.</text>
</comment>
<evidence type="ECO:0000313" key="9">
    <source>
        <dbReference type="Proteomes" id="UP001592531"/>
    </source>
</evidence>
<dbReference type="CDD" id="cd01167">
    <property type="entry name" value="bac_FRK"/>
    <property type="match status" value="1"/>
</dbReference>
<reference evidence="8 9" key="1">
    <citation type="submission" date="2024-09" db="EMBL/GenBank/DDBJ databases">
        <authorList>
            <person name="Lee S.D."/>
        </authorList>
    </citation>
    <scope>NUCLEOTIDE SEQUENCE [LARGE SCALE GENOMIC DNA]</scope>
    <source>
        <strain evidence="8 9">N8-3</strain>
    </source>
</reference>
<evidence type="ECO:0000256" key="4">
    <source>
        <dbReference type="ARBA" id="ARBA00022777"/>
    </source>
</evidence>
<dbReference type="PANTHER" id="PTHR43085:SF1">
    <property type="entry name" value="PSEUDOURIDINE KINASE-RELATED"/>
    <property type="match status" value="1"/>
</dbReference>
<proteinExistence type="inferred from homology"/>
<gene>
    <name evidence="8" type="ORF">ACEZDE_26820</name>
</gene>
<dbReference type="PROSITE" id="PS00584">
    <property type="entry name" value="PFKB_KINASES_2"/>
    <property type="match status" value="1"/>
</dbReference>
<feature type="compositionally biased region" description="Pro residues" evidence="6">
    <location>
        <begin position="323"/>
        <end position="332"/>
    </location>
</feature>
<evidence type="ECO:0000256" key="2">
    <source>
        <dbReference type="ARBA" id="ARBA00022679"/>
    </source>
</evidence>
<evidence type="ECO:0000256" key="3">
    <source>
        <dbReference type="ARBA" id="ARBA00022741"/>
    </source>
</evidence>
<keyword evidence="5" id="KW-0067">ATP-binding</keyword>
<dbReference type="PROSITE" id="PS00583">
    <property type="entry name" value="PFKB_KINASES_1"/>
    <property type="match status" value="1"/>
</dbReference>
<evidence type="ECO:0000256" key="6">
    <source>
        <dbReference type="SAM" id="MobiDB-lite"/>
    </source>
</evidence>
<dbReference type="Proteomes" id="UP001592531">
    <property type="component" value="Unassembled WGS sequence"/>
</dbReference>
<keyword evidence="4 8" id="KW-0418">Kinase</keyword>
<comment type="similarity">
    <text evidence="1">Belongs to the carbohydrate kinase PfkB family.</text>
</comment>
<sequence>MTAVPAAAAATAATNRIVVVGESLVDLVWRAGADSIRPIPGGSPANVAVGLHRLGRPVTLVTCWGDDPPGALVAEYLAGTGLDLLRAPAATERTTVALAYVDEATGAASYDFLAAWDPVRIPVAEDTALLHTGSLAVVVEPGAEQVLRACRQLHGRPGRAVAVDLNVRPAVQPDRAAYRAAVERLAAVADVVKASDEDLAWLWPEQDPDRAARGLLALGPRLVVLTRGADGATGFTAEAQVSVPAPRVTVADTIGAGDAFQSALLAALLGPHPDGNRAVRIPTEPQDLERVLRQAATAGALATTRPGAQPPTLDELRNATTPVQPPPFRQVP</sequence>
<dbReference type="RefSeq" id="WP_380541055.1">
    <property type="nucleotide sequence ID" value="NZ_JBHFAB010000024.1"/>
</dbReference>
<dbReference type="EMBL" id="JBHFAB010000024">
    <property type="protein sequence ID" value="MFC1420228.1"/>
    <property type="molecule type" value="Genomic_DNA"/>
</dbReference>
<organism evidence="8 9">
    <name type="scientific">Streptacidiphilus cavernicola</name>
    <dbReference type="NCBI Taxonomy" id="3342716"/>
    <lineage>
        <taxon>Bacteria</taxon>
        <taxon>Bacillati</taxon>
        <taxon>Actinomycetota</taxon>
        <taxon>Actinomycetes</taxon>
        <taxon>Kitasatosporales</taxon>
        <taxon>Streptomycetaceae</taxon>
        <taxon>Streptacidiphilus</taxon>
    </lineage>
</organism>
<evidence type="ECO:0000256" key="5">
    <source>
        <dbReference type="ARBA" id="ARBA00022840"/>
    </source>
</evidence>
<dbReference type="GO" id="GO:0016301">
    <property type="term" value="F:kinase activity"/>
    <property type="evidence" value="ECO:0007669"/>
    <property type="project" value="UniProtKB-KW"/>
</dbReference>
<feature type="region of interest" description="Disordered" evidence="6">
    <location>
        <begin position="298"/>
        <end position="332"/>
    </location>
</feature>
<dbReference type="Gene3D" id="3.40.1190.20">
    <property type="match status" value="1"/>
</dbReference>
<name>A0ABV6W2J8_9ACTN</name>
<dbReference type="EC" id="2.7.1.-" evidence="8"/>
<keyword evidence="9" id="KW-1185">Reference proteome</keyword>
<dbReference type="InterPro" id="IPR050306">
    <property type="entry name" value="PfkB_Carbo_kinase"/>
</dbReference>
<evidence type="ECO:0000313" key="8">
    <source>
        <dbReference type="EMBL" id="MFC1420228.1"/>
    </source>
</evidence>
<accession>A0ABV6W2J8</accession>
<dbReference type="PANTHER" id="PTHR43085">
    <property type="entry name" value="HEXOKINASE FAMILY MEMBER"/>
    <property type="match status" value="1"/>
</dbReference>
<evidence type="ECO:0000256" key="1">
    <source>
        <dbReference type="ARBA" id="ARBA00010688"/>
    </source>
</evidence>
<keyword evidence="2 8" id="KW-0808">Transferase</keyword>
<evidence type="ECO:0000259" key="7">
    <source>
        <dbReference type="Pfam" id="PF00294"/>
    </source>
</evidence>
<dbReference type="Pfam" id="PF00294">
    <property type="entry name" value="PfkB"/>
    <property type="match status" value="1"/>
</dbReference>
<feature type="domain" description="Carbohydrate kinase PfkB" evidence="7">
    <location>
        <begin position="16"/>
        <end position="311"/>
    </location>
</feature>
<protein>
    <submittedName>
        <fullName evidence="8">Carbohydrate kinase</fullName>
        <ecNumber evidence="8">2.7.1.-</ecNumber>
    </submittedName>
</protein>
<dbReference type="SUPFAM" id="SSF53613">
    <property type="entry name" value="Ribokinase-like"/>
    <property type="match status" value="1"/>
</dbReference>
<dbReference type="InterPro" id="IPR029056">
    <property type="entry name" value="Ribokinase-like"/>
</dbReference>
<dbReference type="InterPro" id="IPR011611">
    <property type="entry name" value="PfkB_dom"/>
</dbReference>
<dbReference type="InterPro" id="IPR002173">
    <property type="entry name" value="Carboh/pur_kinase_PfkB_CS"/>
</dbReference>